<dbReference type="PATRIC" id="fig|69.6.peg.162"/>
<dbReference type="EMBL" id="CP013140">
    <property type="protein sequence ID" value="ALN55519.1"/>
    <property type="molecule type" value="Genomic_DNA"/>
</dbReference>
<keyword evidence="1" id="KW-0143">Chaperone</keyword>
<evidence type="ECO:0008006" key="5">
    <source>
        <dbReference type="Google" id="ProtNLM"/>
    </source>
</evidence>
<dbReference type="AlphaFoldDB" id="A0A0S2DAP6"/>
<accession>A0A0S2DAP6</accession>
<dbReference type="SUPFAM" id="SSF46565">
    <property type="entry name" value="Chaperone J-domain"/>
    <property type="match status" value="1"/>
</dbReference>
<name>A0A0S2DAP6_LYSEN</name>
<evidence type="ECO:0000256" key="2">
    <source>
        <dbReference type="SAM" id="Phobius"/>
    </source>
</evidence>
<evidence type="ECO:0000256" key="1">
    <source>
        <dbReference type="ARBA" id="ARBA00023186"/>
    </source>
</evidence>
<proteinExistence type="predicted"/>
<keyword evidence="2" id="KW-0812">Transmembrane</keyword>
<dbReference type="Proteomes" id="UP000061569">
    <property type="component" value="Chromosome"/>
</dbReference>
<evidence type="ECO:0000313" key="3">
    <source>
        <dbReference type="EMBL" id="ALN55519.1"/>
    </source>
</evidence>
<keyword evidence="2" id="KW-0472">Membrane</keyword>
<gene>
    <name evidence="3" type="ORF">GLE_0160</name>
</gene>
<dbReference type="KEGG" id="lez:GLE_0160"/>
<protein>
    <recommendedName>
        <fullName evidence="5">J domain-containing protein</fullName>
    </recommendedName>
</protein>
<dbReference type="InterPro" id="IPR036869">
    <property type="entry name" value="J_dom_sf"/>
</dbReference>
<feature type="transmembrane region" description="Helical" evidence="2">
    <location>
        <begin position="6"/>
        <end position="25"/>
    </location>
</feature>
<dbReference type="OrthoDB" id="9782583at2"/>
<keyword evidence="2" id="KW-1133">Transmembrane helix</keyword>
<evidence type="ECO:0000313" key="4">
    <source>
        <dbReference type="Proteomes" id="UP000061569"/>
    </source>
</evidence>
<organism evidence="3 4">
    <name type="scientific">Lysobacter enzymogenes</name>
    <dbReference type="NCBI Taxonomy" id="69"/>
    <lineage>
        <taxon>Bacteria</taxon>
        <taxon>Pseudomonadati</taxon>
        <taxon>Pseudomonadota</taxon>
        <taxon>Gammaproteobacteria</taxon>
        <taxon>Lysobacterales</taxon>
        <taxon>Lysobacteraceae</taxon>
        <taxon>Lysobacter</taxon>
    </lineage>
</organism>
<dbReference type="STRING" id="69.GLE_0160"/>
<reference evidence="3 4" key="1">
    <citation type="submission" date="2015-11" db="EMBL/GenBank/DDBJ databases">
        <title>Genome sequences of Lysobacter enzymogenes strain C3 and Lysobacter antibioticus ATCC 29479.</title>
        <authorList>
            <person name="Kobayashi D.Y."/>
        </authorList>
    </citation>
    <scope>NUCLEOTIDE SEQUENCE [LARGE SCALE GENOMIC DNA]</scope>
    <source>
        <strain evidence="3 4">C3</strain>
    </source>
</reference>
<sequence>MQSIDVLIAIIGGASACGVAAAVWLRRRRGSEPAAPGESPFEADPPWHEVLGVTADADRAEIEAAHRATRDAHVPERVAHLSARARRQAQWRLMQIDRAYAAAMRELGLGRDRSD</sequence>